<feature type="compositionally biased region" description="Basic and acidic residues" evidence="4">
    <location>
        <begin position="313"/>
        <end position="325"/>
    </location>
</feature>
<keyword evidence="1" id="KW-0732">Signal</keyword>
<feature type="compositionally biased region" description="Polar residues" evidence="4">
    <location>
        <begin position="295"/>
        <end position="308"/>
    </location>
</feature>
<reference evidence="7" key="1">
    <citation type="submission" date="2022-11" db="UniProtKB">
        <authorList>
            <consortium name="WormBaseParasite"/>
        </authorList>
    </citation>
    <scope>IDENTIFICATION</scope>
</reference>
<dbReference type="InterPro" id="IPR013783">
    <property type="entry name" value="Ig-like_fold"/>
</dbReference>
<dbReference type="AlphaFoldDB" id="A0A914Q2T7"/>
<dbReference type="PANTHER" id="PTHR45080:SF8">
    <property type="entry name" value="IG-LIKE DOMAIN-CONTAINING PROTEIN"/>
    <property type="match status" value="1"/>
</dbReference>
<dbReference type="InterPro" id="IPR003599">
    <property type="entry name" value="Ig_sub"/>
</dbReference>
<dbReference type="GO" id="GO:0005886">
    <property type="term" value="C:plasma membrane"/>
    <property type="evidence" value="ECO:0007669"/>
    <property type="project" value="TreeGrafter"/>
</dbReference>
<sequence length="924" mass="103076">MSPGRTLEETHLIKCEGAQDLFYTEEHWTSEIKSFVSFTPPKFIQVIKAYRVASTDRLTLVVEVSSEPPALFEWFCNDKPVALNRQKFQVRHNLNVTTLTVENPAQGFYSCSARNPAGISKSYGYITVIDDQIRRKLLTSSDEFLAESETTTQNQQHILQRPPKFISQVPHLTLKPGAEGIVDVEVESSSNVKFIWYVNGRRILPTTANVEFYDPSNTRSIVLFKIPESGQYTVVAQNEYGIAKSSAFIEVEKDSTNETHLHLLQHQQQRSAPLPTGANISSSVTLPKTKPFPTQPNAATQRSSSLPRTGSPEADKEKVKPKSYETETFATISETSTYLTARGRRSTSRFTPQPPAFINQLPSEITVNPNEKLTLIAEVVAAPPAEIKWNVNGFEIRKSKNYTLENEQNKSKLIVHSPVKQGRYSCQARNDMGAITIGTTVHTATVNLPVFTETAIVATSDVEESDDSVATIKMNDSGNETDGATIFPQKPVILGDPPMEVMIPEGEALILEFKVAAYPEAKIQWYQNNFELKTGDGISIDRIGSNISRLTISSPSEGLFRATATNNLGQTIYECRVFTEIDPVKERVIFTRKSLSKSPQPIYKLRRRGSLNQRSDLPKPPKIVTGFAPTHRVKVNEPLVLDVEAEAIPEADFQWRVNNFEIKPNKSIKIEKVDENRSRIVFLQPIEGRYDVVATNYLGKDNLSTKVIVDYAYGTDENNQFPIFLDALPLTTILASDTMEHVMVVVVRTSEPGSFRWFADGNELYGNANHEIISESLKSTLIIRSVVPNDTEYAVEFTNSLGIIHSKTTVMTSPKSRPKTPTDKPPRFIELLSSTAIAKGDILEARVTVGEDTEPCEFEWSLQGVKVKPEFVMSSTFESIIRIPNASKDMSGLLRVIAKNKLGQAESSMHFIVVDVKNAKIKAF</sequence>
<feature type="domain" description="Ig-like" evidence="5">
    <location>
        <begin position="41"/>
        <end position="127"/>
    </location>
</feature>
<dbReference type="SUPFAM" id="SSF48726">
    <property type="entry name" value="Immunoglobulin"/>
    <property type="match status" value="7"/>
</dbReference>
<dbReference type="SMART" id="SM00409">
    <property type="entry name" value="IG"/>
    <property type="match status" value="6"/>
</dbReference>
<evidence type="ECO:0000256" key="1">
    <source>
        <dbReference type="ARBA" id="ARBA00022729"/>
    </source>
</evidence>
<dbReference type="InterPro" id="IPR036179">
    <property type="entry name" value="Ig-like_dom_sf"/>
</dbReference>
<accession>A0A914Q2T7</accession>
<dbReference type="PANTHER" id="PTHR45080">
    <property type="entry name" value="CONTACTIN 5"/>
    <property type="match status" value="1"/>
</dbReference>
<dbReference type="Pfam" id="PF07679">
    <property type="entry name" value="I-set"/>
    <property type="match status" value="5"/>
</dbReference>
<dbReference type="InterPro" id="IPR013098">
    <property type="entry name" value="Ig_I-set"/>
</dbReference>
<proteinExistence type="predicted"/>
<dbReference type="CDD" id="cd00096">
    <property type="entry name" value="Ig"/>
    <property type="match status" value="1"/>
</dbReference>
<feature type="domain" description="Ig-like" evidence="5">
    <location>
        <begin position="491"/>
        <end position="596"/>
    </location>
</feature>
<evidence type="ECO:0000313" key="6">
    <source>
        <dbReference type="Proteomes" id="UP000887578"/>
    </source>
</evidence>
<dbReference type="PROSITE" id="PS50835">
    <property type="entry name" value="IG_LIKE"/>
    <property type="match status" value="3"/>
</dbReference>
<dbReference type="Proteomes" id="UP000887578">
    <property type="component" value="Unplaced"/>
</dbReference>
<evidence type="ECO:0000256" key="3">
    <source>
        <dbReference type="ARBA" id="ARBA00023319"/>
    </source>
</evidence>
<keyword evidence="3" id="KW-0393">Immunoglobulin domain</keyword>
<organism evidence="6 7">
    <name type="scientific">Panagrolaimus davidi</name>
    <dbReference type="NCBI Taxonomy" id="227884"/>
    <lineage>
        <taxon>Eukaryota</taxon>
        <taxon>Metazoa</taxon>
        <taxon>Ecdysozoa</taxon>
        <taxon>Nematoda</taxon>
        <taxon>Chromadorea</taxon>
        <taxon>Rhabditida</taxon>
        <taxon>Tylenchina</taxon>
        <taxon>Panagrolaimomorpha</taxon>
        <taxon>Panagrolaimoidea</taxon>
        <taxon>Panagrolaimidae</taxon>
        <taxon>Panagrolaimus</taxon>
    </lineage>
</organism>
<name>A0A914Q2T7_9BILA</name>
<evidence type="ECO:0000256" key="2">
    <source>
        <dbReference type="ARBA" id="ARBA00023157"/>
    </source>
</evidence>
<feature type="region of interest" description="Disordered" evidence="4">
    <location>
        <begin position="264"/>
        <end position="357"/>
    </location>
</feature>
<keyword evidence="2" id="KW-1015">Disulfide bond</keyword>
<evidence type="ECO:0000256" key="4">
    <source>
        <dbReference type="SAM" id="MobiDB-lite"/>
    </source>
</evidence>
<dbReference type="Gene3D" id="2.60.40.10">
    <property type="entry name" value="Immunoglobulins"/>
    <property type="match status" value="7"/>
</dbReference>
<dbReference type="GO" id="GO:0007156">
    <property type="term" value="P:homophilic cell adhesion via plasma membrane adhesion molecules"/>
    <property type="evidence" value="ECO:0007669"/>
    <property type="project" value="TreeGrafter"/>
</dbReference>
<feature type="compositionally biased region" description="Polar residues" evidence="4">
    <location>
        <begin position="326"/>
        <end position="339"/>
    </location>
</feature>
<protein>
    <submittedName>
        <fullName evidence="7">Ig-like domain-containing protein</fullName>
    </submittedName>
</protein>
<dbReference type="InterPro" id="IPR007110">
    <property type="entry name" value="Ig-like_dom"/>
</dbReference>
<dbReference type="InterPro" id="IPR050958">
    <property type="entry name" value="Cell_Adh-Cytoskel_Orgn"/>
</dbReference>
<evidence type="ECO:0000259" key="5">
    <source>
        <dbReference type="PROSITE" id="PS50835"/>
    </source>
</evidence>
<feature type="domain" description="Ig-like" evidence="5">
    <location>
        <begin position="355"/>
        <end position="447"/>
    </location>
</feature>
<evidence type="ECO:0000313" key="7">
    <source>
        <dbReference type="WBParaSite" id="PDA_v2.g2319.t1"/>
    </source>
</evidence>
<keyword evidence="6" id="KW-1185">Reference proteome</keyword>
<dbReference type="WBParaSite" id="PDA_v2.g2319.t1">
    <property type="protein sequence ID" value="PDA_v2.g2319.t1"/>
    <property type="gene ID" value="PDA_v2.g2319"/>
</dbReference>